<name>A0ABS6BJF7_9SPHN</name>
<evidence type="ECO:0000313" key="3">
    <source>
        <dbReference type="Proteomes" id="UP000776276"/>
    </source>
</evidence>
<evidence type="ECO:0008006" key="4">
    <source>
        <dbReference type="Google" id="ProtNLM"/>
    </source>
</evidence>
<keyword evidence="3" id="KW-1185">Reference proteome</keyword>
<proteinExistence type="predicted"/>
<keyword evidence="1" id="KW-0472">Membrane</keyword>
<protein>
    <recommendedName>
        <fullName evidence="4">PH domain-containing protein</fullName>
    </recommendedName>
</protein>
<gene>
    <name evidence="2" type="ORF">KOF26_07725</name>
</gene>
<accession>A0ABS6BJF7</accession>
<feature type="transmembrane region" description="Helical" evidence="1">
    <location>
        <begin position="31"/>
        <end position="52"/>
    </location>
</feature>
<dbReference type="Proteomes" id="UP000776276">
    <property type="component" value="Unassembled WGS sequence"/>
</dbReference>
<comment type="caution">
    <text evidence="2">The sequence shown here is derived from an EMBL/GenBank/DDBJ whole genome shotgun (WGS) entry which is preliminary data.</text>
</comment>
<feature type="transmembrane region" description="Helical" evidence="1">
    <location>
        <begin position="58"/>
        <end position="80"/>
    </location>
</feature>
<evidence type="ECO:0000313" key="2">
    <source>
        <dbReference type="EMBL" id="MBU3077752.1"/>
    </source>
</evidence>
<dbReference type="EMBL" id="JAHKRT010000003">
    <property type="protein sequence ID" value="MBU3077752.1"/>
    <property type="molecule type" value="Genomic_DNA"/>
</dbReference>
<evidence type="ECO:0000256" key="1">
    <source>
        <dbReference type="SAM" id="Phobius"/>
    </source>
</evidence>
<sequence length="239" mass="25781">MSDPVAAVPASPKAYPEALDCVQKTEKMMQVVPGLVVLVLVGLPVLSELAHLRVSSAITIGVIMLIIAGFVAKGVTRFILSPIRTTRYKAVANQLAEGVRAIPASVSQWRCWWEGAPGALAVTQAGDLVIVDRSTNYEELWLRPSQLAHISVEREAVQITNTKHGGRFTLGGASRGGLFGGYTFGGKSRSVTHMQETAFLEIRYQLERNGMTYTSVIPFGADRRGADALCATLVRLEQG</sequence>
<dbReference type="RefSeq" id="WP_216322726.1">
    <property type="nucleotide sequence ID" value="NZ_JAHKRT010000003.1"/>
</dbReference>
<keyword evidence="1" id="KW-0812">Transmembrane</keyword>
<reference evidence="2 3" key="1">
    <citation type="submission" date="2021-06" db="EMBL/GenBank/DDBJ databases">
        <title>Sphingomonas sp. XMGL2, whole genome shotgun sequencing project.</title>
        <authorList>
            <person name="Zhao G."/>
            <person name="Shen L."/>
        </authorList>
    </citation>
    <scope>NUCLEOTIDE SEQUENCE [LARGE SCALE GENOMIC DNA]</scope>
    <source>
        <strain evidence="2 3">XMGL2</strain>
    </source>
</reference>
<keyword evidence="1" id="KW-1133">Transmembrane helix</keyword>
<organism evidence="2 3">
    <name type="scientific">Sphingomonas quercus</name>
    <dbReference type="NCBI Taxonomy" id="2842451"/>
    <lineage>
        <taxon>Bacteria</taxon>
        <taxon>Pseudomonadati</taxon>
        <taxon>Pseudomonadota</taxon>
        <taxon>Alphaproteobacteria</taxon>
        <taxon>Sphingomonadales</taxon>
        <taxon>Sphingomonadaceae</taxon>
        <taxon>Sphingomonas</taxon>
    </lineage>
</organism>